<dbReference type="EMBL" id="FNZN01000002">
    <property type="protein sequence ID" value="SEK77054.1"/>
    <property type="molecule type" value="Genomic_DNA"/>
</dbReference>
<dbReference type="InterPro" id="IPR017853">
    <property type="entry name" value="GH"/>
</dbReference>
<evidence type="ECO:0000313" key="2">
    <source>
        <dbReference type="Proteomes" id="UP000198990"/>
    </source>
</evidence>
<accession>A0A1H7JRN3</accession>
<dbReference type="CDD" id="cd19608">
    <property type="entry name" value="GH113_mannanase-like"/>
    <property type="match status" value="1"/>
</dbReference>
<evidence type="ECO:0008006" key="3">
    <source>
        <dbReference type="Google" id="ProtNLM"/>
    </source>
</evidence>
<sequence length="777" mass="90149">MSSLQRMKKKYVVLALVVALGIVGYAGVEYFPNAENAVVPETLDSIPTRRELRGSFFEKREILVVYAAKDSVLSNKYEQILKELSLLEPTESWRSAKILYKRADEVTDEILKKNVVFLLGAIDENEILEKFIDQTPFQVNRRAIMIGSNKITNKNSILSVSFYPNPLMSKIPFSFMTGTDAQQVFDFFAEKVKDNGRSFYWQNLNYELYNDNERVVMGDFNEQWKTDNSTFFDFSKGNKVLLNAEKYQFVNHKNALKSNEVRSLEEQIKRNTSKVFAFLNNDDFPKITYNFYSNTEEKGLMTGNTNQAHYDTLNNSIHIIANKIYKNNNIGKDNELLLRNMLGVSKKDILTQGLPIYFTDKWQMKGYKYWSARLAESENTLSVAELLDNSFLEMESSLIRDCLAGAFVDFLMQTWGKEIFLYHYKDGELTTQEIQKLEGKWQLYLKSLSKTYPKEEVVKKELPYLKGFNFAHEGYSIYNGYGSKKATESLLKQKSMGSNAMALVPYTGINNINAATPLRFSNSAGSENDEAVVHALSTAHDMGMYTMLKPQIYVGGSWPGGIEMPSDEEWDLFHDHYYRWIRHYAFLAEIHGMDALCIGVEFTKATLSRPETWRSMIKKTRGLFSGHITYAANWGEEFENIEFWDDLDYIGLDCYYPLSKNDNPTDEEMSESFNRVKKKIEKVYERFEKPIVFTEIGFRSVNEPWKNPHAEADESINEEMQARCYEIIFKGIENEPWCKGILWWKFPSFLEYRGEDNNAFTPNNKLAEETVRKWFTK</sequence>
<dbReference type="SUPFAM" id="SSF51445">
    <property type="entry name" value="(Trans)glycosidases"/>
    <property type="match status" value="1"/>
</dbReference>
<gene>
    <name evidence="1" type="ORF">SAMN04488008_102129</name>
</gene>
<proteinExistence type="predicted"/>
<dbReference type="AlphaFoldDB" id="A0A1H7JRN3"/>
<name>A0A1H7JRN3_9FLAO</name>
<dbReference type="Proteomes" id="UP000198990">
    <property type="component" value="Unassembled WGS sequence"/>
</dbReference>
<protein>
    <recommendedName>
        <fullName evidence="3">Glycosyl hydrolase catalytic core</fullName>
    </recommendedName>
</protein>
<keyword evidence="2" id="KW-1185">Reference proteome</keyword>
<dbReference type="Pfam" id="PF22612">
    <property type="entry name" value="GH113"/>
    <property type="match status" value="1"/>
</dbReference>
<dbReference type="InterPro" id="IPR055151">
    <property type="entry name" value="GH113"/>
</dbReference>
<evidence type="ECO:0000313" key="1">
    <source>
        <dbReference type="EMBL" id="SEK77054.1"/>
    </source>
</evidence>
<reference evidence="2" key="1">
    <citation type="submission" date="2016-10" db="EMBL/GenBank/DDBJ databases">
        <authorList>
            <person name="Varghese N."/>
            <person name="Submissions S."/>
        </authorList>
    </citation>
    <scope>NUCLEOTIDE SEQUENCE [LARGE SCALE GENOMIC DNA]</scope>
    <source>
        <strain evidence="2">DSM 16471</strain>
    </source>
</reference>
<organism evidence="1 2">
    <name type="scientific">Maribacter orientalis</name>
    <dbReference type="NCBI Taxonomy" id="228957"/>
    <lineage>
        <taxon>Bacteria</taxon>
        <taxon>Pseudomonadati</taxon>
        <taxon>Bacteroidota</taxon>
        <taxon>Flavobacteriia</taxon>
        <taxon>Flavobacteriales</taxon>
        <taxon>Flavobacteriaceae</taxon>
        <taxon>Maribacter</taxon>
    </lineage>
</organism>
<dbReference type="STRING" id="228957.SAMN04488008_102129"/>
<dbReference type="Gene3D" id="3.20.20.80">
    <property type="entry name" value="Glycosidases"/>
    <property type="match status" value="1"/>
</dbReference>